<dbReference type="OrthoDB" id="9781034at2"/>
<reference evidence="3 4" key="1">
    <citation type="submission" date="2018-02" db="EMBL/GenBank/DDBJ databases">
        <title>Insights into the biology of acidophilic members of the Acidiferrobacteraceae family derived from comparative genomic analyses.</title>
        <authorList>
            <person name="Issotta F."/>
            <person name="Thyssen C."/>
            <person name="Mena C."/>
            <person name="Moya A."/>
            <person name="Bellenberg S."/>
            <person name="Sproer C."/>
            <person name="Covarrubias P.C."/>
            <person name="Sand W."/>
            <person name="Quatrini R."/>
            <person name="Vera M."/>
        </authorList>
    </citation>
    <scope>NUCLEOTIDE SEQUENCE [LARGE SCALE GENOMIC DNA]</scope>
    <source>
        <strain evidence="4">m-1</strain>
    </source>
</reference>
<dbReference type="InterPro" id="IPR001763">
    <property type="entry name" value="Rhodanese-like_dom"/>
</dbReference>
<dbReference type="PROSITE" id="PS00380">
    <property type="entry name" value="RHODANESE_1"/>
    <property type="match status" value="1"/>
</dbReference>
<dbReference type="EMBL" id="PSYR01000002">
    <property type="protein sequence ID" value="RCN56958.1"/>
    <property type="molecule type" value="Genomic_DNA"/>
</dbReference>
<keyword evidence="1" id="KW-0677">Repeat</keyword>
<dbReference type="Pfam" id="PF00581">
    <property type="entry name" value="Rhodanese"/>
    <property type="match status" value="2"/>
</dbReference>
<keyword evidence="4" id="KW-1185">Reference proteome</keyword>
<accession>A0A368HF08</accession>
<dbReference type="InterPro" id="IPR051126">
    <property type="entry name" value="Thiosulfate_sulfurtransferase"/>
</dbReference>
<feature type="domain" description="Rhodanese" evidence="2">
    <location>
        <begin position="14"/>
        <end position="125"/>
    </location>
</feature>
<evidence type="ECO:0000313" key="3">
    <source>
        <dbReference type="EMBL" id="RCN56958.1"/>
    </source>
</evidence>
<dbReference type="PROSITE" id="PS50206">
    <property type="entry name" value="RHODANESE_3"/>
    <property type="match status" value="2"/>
</dbReference>
<name>A0A368HF08_9GAMM</name>
<dbReference type="InterPro" id="IPR001307">
    <property type="entry name" value="Thiosulphate_STrfase_CS"/>
</dbReference>
<evidence type="ECO:0000256" key="1">
    <source>
        <dbReference type="ARBA" id="ARBA00022737"/>
    </source>
</evidence>
<keyword evidence="3" id="KW-0808">Transferase</keyword>
<protein>
    <submittedName>
        <fullName evidence="3">Sulfurtransferase</fullName>
    </submittedName>
</protein>
<sequence length="293" mass="31550">MMPILVSPRDLASLPGPRVIIDTRDPAAYAAGHIPGAVNIRDIFTYLATSDPAGLTDLATRFAALFGAAGLSGAETAVIYEDAMNTGYGQSCRGYFLLRSLGYGRVHVLHGGYRAWLQASLPVSVDAPPVKPQVFPLRPAFETFMATKEEVLAALSRPEVAILDVRDRDEWEGASSSPYGVDFCPRKGRLPGAVWIEWYRLMEEREGAIAWFRPAAEIRAACAEVGITPDSEVIVYCFKGARASNALVALHEAGIARVRVYFGSWNEWSRDATLPIVPGIAASPPSAGLAVTA</sequence>
<gene>
    <name evidence="3" type="ORF">C4900_14600</name>
</gene>
<dbReference type="Gene3D" id="3.40.250.10">
    <property type="entry name" value="Rhodanese-like domain"/>
    <property type="match status" value="2"/>
</dbReference>
<dbReference type="Proteomes" id="UP000253250">
    <property type="component" value="Unassembled WGS sequence"/>
</dbReference>
<comment type="caution">
    <text evidence="3">The sequence shown here is derived from an EMBL/GenBank/DDBJ whole genome shotgun (WGS) entry which is preliminary data.</text>
</comment>
<feature type="domain" description="Rhodanese" evidence="2">
    <location>
        <begin position="156"/>
        <end position="277"/>
    </location>
</feature>
<dbReference type="InterPro" id="IPR036873">
    <property type="entry name" value="Rhodanese-like_dom_sf"/>
</dbReference>
<evidence type="ECO:0000259" key="2">
    <source>
        <dbReference type="PROSITE" id="PS50206"/>
    </source>
</evidence>
<dbReference type="PANTHER" id="PTHR43855">
    <property type="entry name" value="THIOSULFATE SULFURTRANSFERASE"/>
    <property type="match status" value="1"/>
</dbReference>
<dbReference type="SUPFAM" id="SSF52821">
    <property type="entry name" value="Rhodanese/Cell cycle control phosphatase"/>
    <property type="match status" value="2"/>
</dbReference>
<dbReference type="AlphaFoldDB" id="A0A368HF08"/>
<evidence type="ECO:0000313" key="4">
    <source>
        <dbReference type="Proteomes" id="UP000253250"/>
    </source>
</evidence>
<dbReference type="RefSeq" id="WP_114283332.1">
    <property type="nucleotide sequence ID" value="NZ_PSYR01000002.1"/>
</dbReference>
<proteinExistence type="predicted"/>
<dbReference type="PANTHER" id="PTHR43855:SF1">
    <property type="entry name" value="THIOSULFATE SULFURTRANSFERASE"/>
    <property type="match status" value="1"/>
</dbReference>
<dbReference type="GO" id="GO:0004792">
    <property type="term" value="F:thiosulfate-cyanide sulfurtransferase activity"/>
    <property type="evidence" value="ECO:0007669"/>
    <property type="project" value="InterPro"/>
</dbReference>
<organism evidence="3 4">
    <name type="scientific">Acidiferrobacter thiooxydans</name>
    <dbReference type="NCBI Taxonomy" id="163359"/>
    <lineage>
        <taxon>Bacteria</taxon>
        <taxon>Pseudomonadati</taxon>
        <taxon>Pseudomonadota</taxon>
        <taxon>Gammaproteobacteria</taxon>
        <taxon>Acidiferrobacterales</taxon>
        <taxon>Acidiferrobacteraceae</taxon>
        <taxon>Acidiferrobacter</taxon>
    </lineage>
</organism>
<dbReference type="CDD" id="cd01449">
    <property type="entry name" value="TST_Repeat_2"/>
    <property type="match status" value="1"/>
</dbReference>
<dbReference type="SMART" id="SM00450">
    <property type="entry name" value="RHOD"/>
    <property type="match status" value="2"/>
</dbReference>